<protein>
    <submittedName>
        <fullName evidence="4">Glycosyltransferase, group 2 family protein</fullName>
        <ecNumber evidence="4">2.4.-.-</ecNumber>
    </submittedName>
</protein>
<gene>
    <name evidence="4" type="ORF">HMPREF0658_1470</name>
</gene>
<feature type="domain" description="Galactosyltransferase C-terminal" evidence="3">
    <location>
        <begin position="169"/>
        <end position="226"/>
    </location>
</feature>
<reference evidence="4" key="1">
    <citation type="submission" date="2010-07" db="EMBL/GenBank/DDBJ databases">
        <authorList>
            <person name="Muzny D."/>
            <person name="Qin X."/>
            <person name="Deng J."/>
            <person name="Jiang H."/>
            <person name="Liu Y."/>
            <person name="Qu J."/>
            <person name="Song X.-Z."/>
            <person name="Zhang L."/>
            <person name="Thornton R."/>
            <person name="Coyle M."/>
            <person name="Francisco L."/>
            <person name="Jackson L."/>
            <person name="Javaid M."/>
            <person name="Korchina V."/>
            <person name="Kovar C."/>
            <person name="Mata R."/>
            <person name="Mathew T."/>
            <person name="Ngo R."/>
            <person name="Nguyen L."/>
            <person name="Nguyen N."/>
            <person name="Okwuonu G."/>
            <person name="Ongeri F."/>
            <person name="Pham C."/>
            <person name="Simmons D."/>
            <person name="Wilczek-Boney K."/>
            <person name="Hale W."/>
            <person name="Jakkamsetti A."/>
            <person name="Pham P."/>
            <person name="Ruth R."/>
            <person name="San Lucas F."/>
            <person name="Warren J."/>
            <person name="Zhang J."/>
            <person name="Zhao Z."/>
            <person name="Zhou C."/>
            <person name="Zhu D."/>
            <person name="Lee S."/>
            <person name="Bess C."/>
            <person name="Blankenburg K."/>
            <person name="Forbes L."/>
            <person name="Fu Q."/>
            <person name="Gubbala S."/>
            <person name="Hirani K."/>
            <person name="Jayaseelan J.C."/>
            <person name="Lara F."/>
            <person name="Munidasa M."/>
            <person name="Palculict T."/>
            <person name="Patil S."/>
            <person name="Pu L.-L."/>
            <person name="Saada N."/>
            <person name="Tang L."/>
            <person name="Weissenberger G."/>
            <person name="Zhu Y."/>
            <person name="Hemphill L."/>
            <person name="Shang Y."/>
            <person name="Youmans B."/>
            <person name="Ayvaz T."/>
            <person name="Ross M."/>
            <person name="Santibanez J."/>
            <person name="Aqrawi P."/>
            <person name="Gross S."/>
            <person name="Joshi V."/>
            <person name="Fowler G."/>
            <person name="Nazareth L."/>
            <person name="Reid J."/>
            <person name="Worley K."/>
            <person name="Petrosino J."/>
            <person name="Highlander S."/>
            <person name="Gibbs R."/>
        </authorList>
    </citation>
    <scope>NUCLEOTIDE SEQUENCE [LARGE SCALE GENOMIC DNA]</scope>
    <source>
        <strain evidence="4">DSM 16973</strain>
    </source>
</reference>
<evidence type="ECO:0000259" key="3">
    <source>
        <dbReference type="Pfam" id="PF02709"/>
    </source>
</evidence>
<dbReference type="EC" id="2.4.-.-" evidence="4"/>
<keyword evidence="1 4" id="KW-0808">Transferase</keyword>
<dbReference type="InterPro" id="IPR027791">
    <property type="entry name" value="Galactosyl_T_C"/>
</dbReference>
<feature type="domain" description="Glycosyltransferase 2-like" evidence="2">
    <location>
        <begin position="7"/>
        <end position="112"/>
    </location>
</feature>
<dbReference type="Gene3D" id="3.90.550.10">
    <property type="entry name" value="Spore Coat Polysaccharide Biosynthesis Protein SpsA, Chain A"/>
    <property type="match status" value="1"/>
</dbReference>
<dbReference type="HOGENOM" id="CLU_025996_24_0_10"/>
<evidence type="ECO:0000256" key="1">
    <source>
        <dbReference type="ARBA" id="ARBA00022679"/>
    </source>
</evidence>
<evidence type="ECO:0000313" key="4">
    <source>
        <dbReference type="EMBL" id="EFM01635.1"/>
    </source>
</evidence>
<dbReference type="Proteomes" id="UP000004394">
    <property type="component" value="Unassembled WGS sequence"/>
</dbReference>
<name>E0NTG8_9BACT</name>
<sequence>MKPTVAVVLCTYNNPNVLRLSLYSITQQTLMPNEVIVADDGSTQETKRMVESFQDRLPIKHVWHEDKGFRRAMIMNRAFAACTSDYVVQIDGDIIMERHFVEDHVKEARRGYFLNGSRGKLTKELTDRIVKLPAFIPHLFTRGLTRKPNVIRLPWLTPLFYNYKKDGMVRGCNMSFWRDDLYAVNGYDNRMVGYGTEDIDLSARLKRLGVKKRFVKFKAIEYHIYHPEHATKHIDTKNHDIYDLHEAGNVVRTDYGLSDFLQPESAAREAEASEKQEKE</sequence>
<dbReference type="Pfam" id="PF00535">
    <property type="entry name" value="Glycos_transf_2"/>
    <property type="match status" value="1"/>
</dbReference>
<comment type="caution">
    <text evidence="4">The sequence shown here is derived from an EMBL/GenBank/DDBJ whole genome shotgun (WGS) entry which is preliminary data.</text>
</comment>
<dbReference type="PANTHER" id="PTHR43685">
    <property type="entry name" value="GLYCOSYLTRANSFERASE"/>
    <property type="match status" value="1"/>
</dbReference>
<dbReference type="InterPro" id="IPR050834">
    <property type="entry name" value="Glycosyltransf_2"/>
</dbReference>
<dbReference type="CDD" id="cd06420">
    <property type="entry name" value="GT2_Chondriotin_Pol_N"/>
    <property type="match status" value="1"/>
</dbReference>
<dbReference type="AlphaFoldDB" id="E0NTG8"/>
<dbReference type="GO" id="GO:0016757">
    <property type="term" value="F:glycosyltransferase activity"/>
    <property type="evidence" value="ECO:0007669"/>
    <property type="project" value="UniProtKB-KW"/>
</dbReference>
<dbReference type="RefSeq" id="WP_006949600.1">
    <property type="nucleotide sequence ID" value="NZ_BAJI01000002.1"/>
</dbReference>
<dbReference type="STRING" id="862515.HMPREF0658_1470"/>
<dbReference type="InterPro" id="IPR029044">
    <property type="entry name" value="Nucleotide-diphossugar_trans"/>
</dbReference>
<dbReference type="BioCyc" id="PMAR862515-HMP:GMOO-1493-MONOMER"/>
<dbReference type="EMBL" id="AEEI01000049">
    <property type="protein sequence ID" value="EFM01635.1"/>
    <property type="molecule type" value="Genomic_DNA"/>
</dbReference>
<keyword evidence="4" id="KW-0328">Glycosyltransferase</keyword>
<dbReference type="PANTHER" id="PTHR43685:SF3">
    <property type="entry name" value="SLR2126 PROTEIN"/>
    <property type="match status" value="1"/>
</dbReference>
<accession>E0NTG8</accession>
<organism evidence="4 5">
    <name type="scientific">Hoylesella marshii DSM 16973 = JCM 13450</name>
    <dbReference type="NCBI Taxonomy" id="862515"/>
    <lineage>
        <taxon>Bacteria</taxon>
        <taxon>Pseudomonadati</taxon>
        <taxon>Bacteroidota</taxon>
        <taxon>Bacteroidia</taxon>
        <taxon>Bacteroidales</taxon>
        <taxon>Prevotellaceae</taxon>
        <taxon>Hoylesella</taxon>
    </lineage>
</organism>
<dbReference type="SUPFAM" id="SSF53448">
    <property type="entry name" value="Nucleotide-diphospho-sugar transferases"/>
    <property type="match status" value="1"/>
</dbReference>
<evidence type="ECO:0000313" key="5">
    <source>
        <dbReference type="Proteomes" id="UP000004394"/>
    </source>
</evidence>
<proteinExistence type="predicted"/>
<dbReference type="OrthoDB" id="9815923at2"/>
<dbReference type="InterPro" id="IPR001173">
    <property type="entry name" value="Glyco_trans_2-like"/>
</dbReference>
<dbReference type="Pfam" id="PF02709">
    <property type="entry name" value="Glyco_transf_7C"/>
    <property type="match status" value="1"/>
</dbReference>
<evidence type="ECO:0000259" key="2">
    <source>
        <dbReference type="Pfam" id="PF00535"/>
    </source>
</evidence>
<dbReference type="eggNOG" id="COG0463">
    <property type="taxonomic scope" value="Bacteria"/>
</dbReference>
<keyword evidence="5" id="KW-1185">Reference proteome</keyword>